<dbReference type="Proteomes" id="UP000183995">
    <property type="component" value="Unassembled WGS sequence"/>
</dbReference>
<dbReference type="STRING" id="1123282.SAMN02745823_03321"/>
<name>A0A1M5Z7E8_9FIRM</name>
<reference evidence="1 2" key="1">
    <citation type="submission" date="2016-11" db="EMBL/GenBank/DDBJ databases">
        <authorList>
            <person name="Jaros S."/>
            <person name="Januszkiewicz K."/>
            <person name="Wedrychowicz H."/>
        </authorList>
    </citation>
    <scope>NUCLEOTIDE SEQUENCE [LARGE SCALE GENOMIC DNA]</scope>
    <source>
        <strain evidence="1 2">DSM 10068</strain>
    </source>
</reference>
<evidence type="ECO:0000313" key="2">
    <source>
        <dbReference type="Proteomes" id="UP000183995"/>
    </source>
</evidence>
<dbReference type="RefSeq" id="WP_073081480.1">
    <property type="nucleotide sequence ID" value="NZ_FQXV01000014.1"/>
</dbReference>
<dbReference type="EMBL" id="FQXV01000014">
    <property type="protein sequence ID" value="SHI20018.1"/>
    <property type="molecule type" value="Genomic_DNA"/>
</dbReference>
<sequence>MKIEILYPEICYLYGDLMNVEYLHRCLPEAELVRTSLKTPPAFLSGDVDMICLCSMTERAQELVIEALRPHREKIIELIDSGTVFLATGNALEIFIKDIENEDGSKLEALGLFDLTAKRRMLDRYNALYLGKFGDIDIVGLKSQFAHAYGDGGDALFETVRGAGRNPEAKPEGLRKNNFMATYVLGPLLIMNPPFTKYLLELLGAGDRPLAYEQAAMDSYELRLKEYSDPKRGFIY</sequence>
<keyword evidence="2" id="KW-1185">Reference proteome</keyword>
<dbReference type="AlphaFoldDB" id="A0A1M5Z7E8"/>
<protein>
    <submittedName>
        <fullName evidence="1">Uncharacterized protein</fullName>
    </submittedName>
</protein>
<organism evidence="1 2">
    <name type="scientific">Sporobacter termitidis DSM 10068</name>
    <dbReference type="NCBI Taxonomy" id="1123282"/>
    <lineage>
        <taxon>Bacteria</taxon>
        <taxon>Bacillati</taxon>
        <taxon>Bacillota</taxon>
        <taxon>Clostridia</taxon>
        <taxon>Eubacteriales</taxon>
        <taxon>Oscillospiraceae</taxon>
        <taxon>Sporobacter</taxon>
    </lineage>
</organism>
<accession>A0A1M5Z7E8</accession>
<gene>
    <name evidence="1" type="ORF">SAMN02745823_03321</name>
</gene>
<evidence type="ECO:0000313" key="1">
    <source>
        <dbReference type="EMBL" id="SHI20018.1"/>
    </source>
</evidence>
<proteinExistence type="predicted"/>
<dbReference type="OrthoDB" id="9782045at2"/>